<dbReference type="GO" id="GO:0006261">
    <property type="term" value="P:DNA-templated DNA replication"/>
    <property type="evidence" value="ECO:0007669"/>
    <property type="project" value="TreeGrafter"/>
</dbReference>
<gene>
    <name evidence="1" type="ORF">GCM10007390_44590</name>
</gene>
<dbReference type="InterPro" id="IPR027417">
    <property type="entry name" value="P-loop_NTPase"/>
</dbReference>
<dbReference type="AlphaFoldDB" id="A0A8J3GAN9"/>
<dbReference type="RefSeq" id="WP_189567562.1">
    <property type="nucleotide sequence ID" value="NZ_BMXF01000005.1"/>
</dbReference>
<dbReference type="Pfam" id="PF13177">
    <property type="entry name" value="DNA_pol3_delta2"/>
    <property type="match status" value="1"/>
</dbReference>
<dbReference type="GO" id="GO:0003887">
    <property type="term" value="F:DNA-directed DNA polymerase activity"/>
    <property type="evidence" value="ECO:0007669"/>
    <property type="project" value="InterPro"/>
</dbReference>
<sequence length="375" mass="42812">MKFQDLPGLQETKTTLRRAVKQSHVAHALLFDGPPGGGGLALALALATYVNCENRNEEDSCGVCASCVKMNKLVHPDLHSIFPLPRSPKDGEDLLGELTPLWRAFLDESPFRTLPEWLAFIKATNNQQGIIPIKEARAIIGKLSLKSFEAEYKIMILWQPELMNLQAANALLKILEEPPAKTLFLLVTEQSDRLITTIISRTQRLVVPAFRDEDVVEYLQKHHQTDESRARRIAYLCDGNLSAAHQLLLEKEDESHAWFSEWMRDCYKRDIIKLVKRADAFDGMSKEKQKGIFDYALRLFRDMLLWTQGAGELLRVPEEELTFVQNFSKAVPEASLEQMIAEINEAYYHVERNVRAKMVFLDLSLTTVRLFQRSA</sequence>
<dbReference type="PANTHER" id="PTHR11669:SF8">
    <property type="entry name" value="DNA POLYMERASE III SUBUNIT DELTA"/>
    <property type="match status" value="1"/>
</dbReference>
<accession>A0A8J3GAN9</accession>
<dbReference type="Gene3D" id="3.40.50.300">
    <property type="entry name" value="P-loop containing nucleotide triphosphate hydrolases"/>
    <property type="match status" value="1"/>
</dbReference>
<dbReference type="SUPFAM" id="SSF52540">
    <property type="entry name" value="P-loop containing nucleoside triphosphate hydrolases"/>
    <property type="match status" value="1"/>
</dbReference>
<dbReference type="InterPro" id="IPR004622">
    <property type="entry name" value="DNA_pol_HolB"/>
</dbReference>
<protein>
    <submittedName>
        <fullName evidence="1">DNA polymerase III subunit delta</fullName>
    </submittedName>
</protein>
<reference evidence="1 2" key="1">
    <citation type="journal article" date="2014" name="Int. J. Syst. Evol. Microbiol.">
        <title>Complete genome sequence of Corynebacterium casei LMG S-19264T (=DSM 44701T), isolated from a smear-ripened cheese.</title>
        <authorList>
            <consortium name="US DOE Joint Genome Institute (JGI-PGF)"/>
            <person name="Walter F."/>
            <person name="Albersmeier A."/>
            <person name="Kalinowski J."/>
            <person name="Ruckert C."/>
        </authorList>
    </citation>
    <scope>NUCLEOTIDE SEQUENCE [LARGE SCALE GENOMIC DNA]</scope>
    <source>
        <strain evidence="1 2">KCTC 12866</strain>
    </source>
</reference>
<dbReference type="GO" id="GO:0008408">
    <property type="term" value="F:3'-5' exonuclease activity"/>
    <property type="evidence" value="ECO:0007669"/>
    <property type="project" value="InterPro"/>
</dbReference>
<dbReference type="PANTHER" id="PTHR11669">
    <property type="entry name" value="REPLICATION FACTOR C / DNA POLYMERASE III GAMMA-TAU SUBUNIT"/>
    <property type="match status" value="1"/>
</dbReference>
<dbReference type="NCBIfam" id="TIGR00678">
    <property type="entry name" value="holB"/>
    <property type="match status" value="1"/>
</dbReference>
<dbReference type="EMBL" id="BMXF01000005">
    <property type="protein sequence ID" value="GHB84410.1"/>
    <property type="molecule type" value="Genomic_DNA"/>
</dbReference>
<name>A0A8J3GAN9_9BACT</name>
<organism evidence="1 2">
    <name type="scientific">Persicitalea jodogahamensis</name>
    <dbReference type="NCBI Taxonomy" id="402147"/>
    <lineage>
        <taxon>Bacteria</taxon>
        <taxon>Pseudomonadati</taxon>
        <taxon>Bacteroidota</taxon>
        <taxon>Cytophagia</taxon>
        <taxon>Cytophagales</taxon>
        <taxon>Spirosomataceae</taxon>
        <taxon>Persicitalea</taxon>
    </lineage>
</organism>
<evidence type="ECO:0000313" key="2">
    <source>
        <dbReference type="Proteomes" id="UP000598271"/>
    </source>
</evidence>
<keyword evidence="2" id="KW-1185">Reference proteome</keyword>
<proteinExistence type="predicted"/>
<dbReference type="Proteomes" id="UP000598271">
    <property type="component" value="Unassembled WGS sequence"/>
</dbReference>
<evidence type="ECO:0000313" key="1">
    <source>
        <dbReference type="EMBL" id="GHB84410.1"/>
    </source>
</evidence>
<dbReference type="InterPro" id="IPR050238">
    <property type="entry name" value="DNA_Rep/Repair_Clamp_Loader"/>
</dbReference>
<comment type="caution">
    <text evidence="1">The sequence shown here is derived from an EMBL/GenBank/DDBJ whole genome shotgun (WGS) entry which is preliminary data.</text>
</comment>